<evidence type="ECO:0000313" key="1">
    <source>
        <dbReference type="EMBL" id="KAI4840941.1"/>
    </source>
</evidence>
<organism evidence="1 2">
    <name type="scientific">Plasmodium brasilianum</name>
    <dbReference type="NCBI Taxonomy" id="5824"/>
    <lineage>
        <taxon>Eukaryota</taxon>
        <taxon>Sar</taxon>
        <taxon>Alveolata</taxon>
        <taxon>Apicomplexa</taxon>
        <taxon>Aconoidasida</taxon>
        <taxon>Haemosporida</taxon>
        <taxon>Plasmodiidae</taxon>
        <taxon>Plasmodium</taxon>
        <taxon>Plasmodium (Plasmodium)</taxon>
    </lineage>
</organism>
<comment type="caution">
    <text evidence="1">The sequence shown here is derived from an EMBL/GenBank/DDBJ whole genome shotgun (WGS) entry which is preliminary data.</text>
</comment>
<dbReference type="EMBL" id="CM043770">
    <property type="protein sequence ID" value="KAI4840941.1"/>
    <property type="molecule type" value="Genomic_DNA"/>
</dbReference>
<gene>
    <name evidence="1" type="ORF">MKS88_000707</name>
</gene>
<name>A0ACB9YEP2_PLABR</name>
<proteinExistence type="predicted"/>
<protein>
    <submittedName>
        <fullName evidence="1">Heptatricopeptide repeat and RAP domain-containing protein</fullName>
    </submittedName>
</protein>
<evidence type="ECO:0000313" key="2">
    <source>
        <dbReference type="Proteomes" id="UP001056978"/>
    </source>
</evidence>
<sequence length="751" mass="89251">MLKHDPVHLEKAIFMCKLLTQKKKKKKGKSKEVKKRRSKEVKKRRSKEVKKRRNKEVKKRRSKEVKKRRSKEVKKRRNKEVKKRRSKEVKKRRSKEVKKRRSKEVKKQRSKEVKKRRSKEVKKQRSKEGKKQNKKGLSNKQEVRTNIYGENKKIRLNETEARFRERGNSILSNDLHSQYGALGKMRIIKTAVDKCHFLPMLAKRRISCLPILGTINRACTKIKGVNSNSSRLNELVLYRNVTTNVLEKKRENNVEEYMTNDEIINFFEENKNMNIDKLYNLIKTLSRKKIEERKKIVENEKFLNFIEEIENRISIMNTRYLCNFALRLASISINNDEIKKVLTKISEHALKKINMNPRDLVGIGYSLGLCNNMNEYFFEHLKKETISNIDAYTPTLLTQLLECMRLSQNLDVELTNLIVEKMCEEIDRFTTRDVTLALKTLSMAGIPRGFLIRRLCNLVFDNISHFHHTALINIIYNLTKLKFTTNNHIDVIYKNVEEHLENCNTTTLCELLYTFYMNEINEENRINKILENINYEHFNTTKTAVIIDFIHACTYYTKYVDKEKFENLISLLFSRNVPKSLTLIAKIREPIYFLSADSTFKFDLNNISPSWLNAMNDFLRIDHEKLQALKTFHEVQNVLNIIAPNFKLNFVPLQITHSYSVDFIENEKKIVIDLDTIVRHTSFQIKHKYFENLGYKTAKIHFWKWRKCRSEKEQQNYLCDILYSVTDQKKNLEEINQHEGEKKMDITQHDS</sequence>
<reference evidence="1" key="1">
    <citation type="submission" date="2022-06" db="EMBL/GenBank/DDBJ databases">
        <title>The First Complete Genome of the Simian Malaria Parasite Plasmodium brasilianum.</title>
        <authorList>
            <person name="Bajic M."/>
            <person name="Ravishankar S."/>
        </authorList>
    </citation>
    <scope>NUCLEOTIDE SEQUENCE</scope>
    <source>
        <strain evidence="1">Bolivian I</strain>
    </source>
</reference>
<accession>A0ACB9YEP2</accession>
<dbReference type="Proteomes" id="UP001056978">
    <property type="component" value="Chromosome 2"/>
</dbReference>
<keyword evidence="2" id="KW-1185">Reference proteome</keyword>